<reference evidence="2 3" key="1">
    <citation type="submission" date="2018-05" db="EMBL/GenBank/DDBJ databases">
        <title>Leucothrix arctica sp. nov., isolated from Arctic seawater.</title>
        <authorList>
            <person name="Choi A."/>
            <person name="Baek K."/>
        </authorList>
    </citation>
    <scope>NUCLEOTIDE SEQUENCE [LARGE SCALE GENOMIC DNA]</scope>
    <source>
        <strain evidence="2 3">JCM 18388</strain>
    </source>
</reference>
<dbReference type="PANTHER" id="PTHR33803:SF3">
    <property type="entry name" value="BLL1974 PROTEIN"/>
    <property type="match status" value="1"/>
</dbReference>
<sequence length="138" mass="16036">MEREFMSTPQSAISYSYTASTKLRDVVDPDDKLIRLARLIDWELLSEQYYNKFQEGNAPSPRLLFGLLYLQAKEDISCKELIKRWEKSPEWQHFCGEETLKDTFPLHPSQLSIWRREVGPSGCKLMCAALARSLPTLH</sequence>
<evidence type="ECO:0000313" key="3">
    <source>
        <dbReference type="Proteomes" id="UP000245539"/>
    </source>
</evidence>
<dbReference type="PANTHER" id="PTHR33803">
    <property type="entry name" value="IS1478 TRANSPOSASE"/>
    <property type="match status" value="1"/>
</dbReference>
<accession>A0A317CD96</accession>
<gene>
    <name evidence="2" type="ORF">DKW60_12745</name>
</gene>
<dbReference type="OrthoDB" id="5625049at2"/>
<dbReference type="Pfam" id="PF05598">
    <property type="entry name" value="DUF772"/>
    <property type="match status" value="1"/>
</dbReference>
<organism evidence="2 3">
    <name type="scientific">Leucothrix pacifica</name>
    <dbReference type="NCBI Taxonomy" id="1247513"/>
    <lineage>
        <taxon>Bacteria</taxon>
        <taxon>Pseudomonadati</taxon>
        <taxon>Pseudomonadota</taxon>
        <taxon>Gammaproteobacteria</taxon>
        <taxon>Thiotrichales</taxon>
        <taxon>Thiotrichaceae</taxon>
        <taxon>Leucothrix</taxon>
    </lineage>
</organism>
<keyword evidence="3" id="KW-1185">Reference proteome</keyword>
<name>A0A317CD96_9GAMM</name>
<evidence type="ECO:0000313" key="2">
    <source>
        <dbReference type="EMBL" id="PWQ96645.1"/>
    </source>
</evidence>
<dbReference type="EMBL" id="QGKM01000036">
    <property type="protein sequence ID" value="PWQ96645.1"/>
    <property type="molecule type" value="Genomic_DNA"/>
</dbReference>
<protein>
    <recommendedName>
        <fullName evidence="1">Transposase InsH N-terminal domain-containing protein</fullName>
    </recommendedName>
</protein>
<dbReference type="InterPro" id="IPR008490">
    <property type="entry name" value="Transposase_InsH_N"/>
</dbReference>
<feature type="domain" description="Transposase InsH N-terminal" evidence="1">
    <location>
        <begin position="23"/>
        <end position="116"/>
    </location>
</feature>
<proteinExistence type="predicted"/>
<dbReference type="AlphaFoldDB" id="A0A317CD96"/>
<comment type="caution">
    <text evidence="2">The sequence shown here is derived from an EMBL/GenBank/DDBJ whole genome shotgun (WGS) entry which is preliminary data.</text>
</comment>
<evidence type="ECO:0000259" key="1">
    <source>
        <dbReference type="Pfam" id="PF05598"/>
    </source>
</evidence>
<dbReference type="Proteomes" id="UP000245539">
    <property type="component" value="Unassembled WGS sequence"/>
</dbReference>